<dbReference type="RefSeq" id="WP_119453453.1">
    <property type="nucleotide sequence ID" value="NZ_QWGA01000003.1"/>
</dbReference>
<proteinExistence type="predicted"/>
<dbReference type="AlphaFoldDB" id="A0A399RNY3"/>
<feature type="domain" description="Alcohol dehydrogenase-like C-terminal" evidence="2">
    <location>
        <begin position="166"/>
        <end position="309"/>
    </location>
</feature>
<evidence type="ECO:0000313" key="4">
    <source>
        <dbReference type="EMBL" id="RIJ31964.1"/>
    </source>
</evidence>
<name>A0A399RNY3_9PROT</name>
<dbReference type="Gene3D" id="3.90.180.10">
    <property type="entry name" value="Medium-chain alcohol dehydrogenases, catalytic domain"/>
    <property type="match status" value="1"/>
</dbReference>
<dbReference type="Gene3D" id="3.40.50.720">
    <property type="entry name" value="NAD(P)-binding Rossmann-like Domain"/>
    <property type="match status" value="1"/>
</dbReference>
<dbReference type="PANTHER" id="PTHR43189:SF1">
    <property type="entry name" value="ZINC-TYPE ALCOHOL DEHYDROGENASE-LIKE PROTEIN C1198.01"/>
    <property type="match status" value="1"/>
</dbReference>
<dbReference type="SUPFAM" id="SSF50129">
    <property type="entry name" value="GroES-like"/>
    <property type="match status" value="1"/>
</dbReference>
<sequence length="350" mass="36911">MRAACLKGGRITVETLPDPEPRPGQILVRPLFNGICGSDLSLRKQMAAAEAEVAEADLPIIVPGHEFSAEVMDVSKTVETDLKPGDIITALPFTHDHDGPQTIGISPGHQGGLATLSCVDAVRAFKVPEGVAPDLSALTEPLAVGLHASRLASRNEGPNLVIGCGPVGLAVIMSLKLDGRGPVIAADFSAERRAVAEAVGADIVIDPARESAFTQWARADFSPASMSPLLGRELRGLPPGANIFECTGVSGLISEVINSAMPHSHIIVAGVCPHQETITPLKAIVRELTLEFSFAYRPEEFEEALARVAQHGDLVSKLITSRRPLAETEAAFDALAKYPSEIKVLIEPGA</sequence>
<evidence type="ECO:0000259" key="2">
    <source>
        <dbReference type="Pfam" id="PF00107"/>
    </source>
</evidence>
<evidence type="ECO:0000256" key="1">
    <source>
        <dbReference type="ARBA" id="ARBA00023002"/>
    </source>
</evidence>
<gene>
    <name evidence="4" type="ORF">D1222_06940</name>
</gene>
<dbReference type="Proteomes" id="UP000265845">
    <property type="component" value="Unassembled WGS sequence"/>
</dbReference>
<keyword evidence="1" id="KW-0560">Oxidoreductase</keyword>
<feature type="domain" description="Alcohol dehydrogenase-like N-terminal" evidence="3">
    <location>
        <begin position="23"/>
        <end position="129"/>
    </location>
</feature>
<dbReference type="GO" id="GO:0016491">
    <property type="term" value="F:oxidoreductase activity"/>
    <property type="evidence" value="ECO:0007669"/>
    <property type="project" value="UniProtKB-KW"/>
</dbReference>
<evidence type="ECO:0000313" key="5">
    <source>
        <dbReference type="Proteomes" id="UP000265845"/>
    </source>
</evidence>
<accession>A0A399RNY3</accession>
<dbReference type="OrthoDB" id="9809185at2"/>
<dbReference type="InterPro" id="IPR013149">
    <property type="entry name" value="ADH-like_C"/>
</dbReference>
<organism evidence="4 5">
    <name type="scientific">Henriciella algicola</name>
    <dbReference type="NCBI Taxonomy" id="1608422"/>
    <lineage>
        <taxon>Bacteria</taxon>
        <taxon>Pseudomonadati</taxon>
        <taxon>Pseudomonadota</taxon>
        <taxon>Alphaproteobacteria</taxon>
        <taxon>Hyphomonadales</taxon>
        <taxon>Hyphomonadaceae</taxon>
        <taxon>Henriciella</taxon>
    </lineage>
</organism>
<comment type="caution">
    <text evidence="4">The sequence shown here is derived from an EMBL/GenBank/DDBJ whole genome shotgun (WGS) entry which is preliminary data.</text>
</comment>
<dbReference type="Pfam" id="PF08240">
    <property type="entry name" value="ADH_N"/>
    <property type="match status" value="1"/>
</dbReference>
<dbReference type="Pfam" id="PF00107">
    <property type="entry name" value="ADH_zinc_N"/>
    <property type="match status" value="1"/>
</dbReference>
<dbReference type="SUPFAM" id="SSF51735">
    <property type="entry name" value="NAD(P)-binding Rossmann-fold domains"/>
    <property type="match status" value="1"/>
</dbReference>
<dbReference type="InterPro" id="IPR011032">
    <property type="entry name" value="GroES-like_sf"/>
</dbReference>
<evidence type="ECO:0000259" key="3">
    <source>
        <dbReference type="Pfam" id="PF08240"/>
    </source>
</evidence>
<reference evidence="4 5" key="1">
    <citation type="submission" date="2018-08" db="EMBL/GenBank/DDBJ databases">
        <title>Henriciella mobilis sp. nov., isolated from seawater.</title>
        <authorList>
            <person name="Cheng H."/>
            <person name="Wu Y.-H."/>
            <person name="Xu X.-W."/>
            <person name="Guo L.-L."/>
        </authorList>
    </citation>
    <scope>NUCLEOTIDE SEQUENCE [LARGE SCALE GENOMIC DNA]</scope>
    <source>
        <strain evidence="4 5">CCUG67844</strain>
    </source>
</reference>
<protein>
    <submittedName>
        <fullName evidence="4">Alcohol dehydrogenase</fullName>
    </submittedName>
</protein>
<dbReference type="PANTHER" id="PTHR43189">
    <property type="entry name" value="ZINC-TYPE ALCOHOL DEHYDROGENASE-LIKE PROTEIN C1198.01-RELATED"/>
    <property type="match status" value="1"/>
</dbReference>
<dbReference type="InterPro" id="IPR036291">
    <property type="entry name" value="NAD(P)-bd_dom_sf"/>
</dbReference>
<keyword evidence="5" id="KW-1185">Reference proteome</keyword>
<dbReference type="EMBL" id="QWGA01000003">
    <property type="protein sequence ID" value="RIJ31964.1"/>
    <property type="molecule type" value="Genomic_DNA"/>
</dbReference>
<dbReference type="InterPro" id="IPR013154">
    <property type="entry name" value="ADH-like_N"/>
</dbReference>